<dbReference type="CDD" id="cd01948">
    <property type="entry name" value="EAL"/>
    <property type="match status" value="1"/>
</dbReference>
<organism evidence="8 9">
    <name type="scientific">Halochromatium salexigens</name>
    <name type="common">Chromatium salexigens</name>
    <dbReference type="NCBI Taxonomy" id="49447"/>
    <lineage>
        <taxon>Bacteria</taxon>
        <taxon>Pseudomonadati</taxon>
        <taxon>Pseudomonadota</taxon>
        <taxon>Gammaproteobacteria</taxon>
        <taxon>Chromatiales</taxon>
        <taxon>Chromatiaceae</taxon>
        <taxon>Halochromatium</taxon>
    </lineage>
</organism>
<dbReference type="RefSeq" id="WP_201246032.1">
    <property type="nucleotide sequence ID" value="NZ_NHSF01000059.1"/>
</dbReference>
<dbReference type="CDD" id="cd00130">
    <property type="entry name" value="PAS"/>
    <property type="match status" value="2"/>
</dbReference>
<keyword evidence="3" id="KW-0472">Membrane</keyword>
<evidence type="ECO:0000259" key="7">
    <source>
        <dbReference type="PROSITE" id="PS50887"/>
    </source>
</evidence>
<dbReference type="InterPro" id="IPR001633">
    <property type="entry name" value="EAL_dom"/>
</dbReference>
<dbReference type="Pfam" id="PF00990">
    <property type="entry name" value="GGDEF"/>
    <property type="match status" value="1"/>
</dbReference>
<feature type="domain" description="PAC" evidence="5">
    <location>
        <begin position="144"/>
        <end position="196"/>
    </location>
</feature>
<dbReference type="Gene3D" id="3.30.70.270">
    <property type="match status" value="1"/>
</dbReference>
<dbReference type="PROSITE" id="PS50113">
    <property type="entry name" value="PAC"/>
    <property type="match status" value="2"/>
</dbReference>
<dbReference type="Gene3D" id="3.20.20.450">
    <property type="entry name" value="EAL domain"/>
    <property type="match status" value="1"/>
</dbReference>
<dbReference type="SUPFAM" id="SSF55073">
    <property type="entry name" value="Nucleotide cyclase"/>
    <property type="match status" value="1"/>
</dbReference>
<dbReference type="NCBIfam" id="TIGR00254">
    <property type="entry name" value="GGDEF"/>
    <property type="match status" value="1"/>
</dbReference>
<keyword evidence="9" id="KW-1185">Reference proteome</keyword>
<dbReference type="InterPro" id="IPR052155">
    <property type="entry name" value="Biofilm_reg_signaling"/>
</dbReference>
<dbReference type="EMBL" id="NHSF01000059">
    <property type="protein sequence ID" value="MBK5931234.1"/>
    <property type="molecule type" value="Genomic_DNA"/>
</dbReference>
<protein>
    <recommendedName>
        <fullName evidence="1">cyclic-guanylate-specific phosphodiesterase</fullName>
        <ecNumber evidence="1">3.1.4.52</ecNumber>
    </recommendedName>
</protein>
<keyword evidence="3" id="KW-0812">Transmembrane</keyword>
<feature type="domain" description="EAL" evidence="6">
    <location>
        <begin position="496"/>
        <end position="749"/>
    </location>
</feature>
<dbReference type="InterPro" id="IPR013656">
    <property type="entry name" value="PAS_4"/>
</dbReference>
<dbReference type="NCBIfam" id="TIGR00229">
    <property type="entry name" value="sensory_box"/>
    <property type="match status" value="2"/>
</dbReference>
<feature type="domain" description="GGDEF" evidence="7">
    <location>
        <begin position="349"/>
        <end position="487"/>
    </location>
</feature>
<dbReference type="InterPro" id="IPR029787">
    <property type="entry name" value="Nucleotide_cyclase"/>
</dbReference>
<dbReference type="AlphaFoldDB" id="A0AAJ0UGV1"/>
<evidence type="ECO:0000313" key="8">
    <source>
        <dbReference type="EMBL" id="MBK5931234.1"/>
    </source>
</evidence>
<dbReference type="InterPro" id="IPR001610">
    <property type="entry name" value="PAC"/>
</dbReference>
<keyword evidence="2" id="KW-0973">c-di-GMP</keyword>
<evidence type="ECO:0000256" key="2">
    <source>
        <dbReference type="ARBA" id="ARBA00022636"/>
    </source>
</evidence>
<evidence type="ECO:0000259" key="6">
    <source>
        <dbReference type="PROSITE" id="PS50883"/>
    </source>
</evidence>
<dbReference type="InterPro" id="IPR000160">
    <property type="entry name" value="GGDEF_dom"/>
</dbReference>
<feature type="domain" description="PAS" evidence="4">
    <location>
        <begin position="190"/>
        <end position="238"/>
    </location>
</feature>
<dbReference type="SMART" id="SM00086">
    <property type="entry name" value="PAC"/>
    <property type="match status" value="1"/>
</dbReference>
<evidence type="ECO:0000313" key="9">
    <source>
        <dbReference type="Proteomes" id="UP001296967"/>
    </source>
</evidence>
<sequence length="751" mass="84684">MHWTFSAIRIILVYVVFGSLWIFLSDQGLALITEDAAQFVQWQQYKGIAFILVTALLLYGLLALSQRQLAQSEARLRLFIEHAPAALAMFDTELRFMVVSRRWLSDYGMLGEDLTGRAHYEVFPEIPPRWRAVHQRALRGEVLSGDNDAFVRADGRTQWQRWEVRPWYRADRSIGGIVIFTEDITVQKEAEREMRIAAKAFEIRQAMIIADAEQRILRVNHAFCRITGYRQDEVIGRTPALLKSGQHGPAFYQAMWQQLKAQDQWQGEVWNRRKNGQIYPVWLHISAVRDAEGCISQYIGTFEDMSLHKQAEARIHHLSYFDVLTNLPNRRLFIDRLQQALRASQQLGHRGAVFFIDLDDFSALNDTQGHEVGDQVLIGIARRLFAAVNTDETVARLGGDEFVVVVENLDAEAEASMLQATQSGEQMLAAIRQPLQVDGSQYVMTASMGISLFDGAVDTVTDLLKRADASMLQARKLGRDRLHFFDPAMQQALEQRVGLEARLRRAIPEQLRLHYQPQVDAGGRVLGAEVLVRWQDPEQGLISPAAFIPLAEASGLILPMGQWILRAACEQLRCWEDDPALRGLSLAVNVSARQFQQADFVEQVVETLQQSGANPRWLKLEITESLLCEHLDQVVATMTRLKAVGLQFSLDDFGTGFSSLSYLKRLPFDQLKIDQSFVRDLEVDEHDAAIVRTIIALGRSLGLEVIAEGVETGTARDFLAAHGCECYQGYYFARPMPIAEIEGWLSAGSGG</sequence>
<dbReference type="InterPro" id="IPR000700">
    <property type="entry name" value="PAS-assoc_C"/>
</dbReference>
<dbReference type="GO" id="GO:0071111">
    <property type="term" value="F:cyclic-guanylate-specific phosphodiesterase activity"/>
    <property type="evidence" value="ECO:0007669"/>
    <property type="project" value="UniProtKB-EC"/>
</dbReference>
<comment type="caution">
    <text evidence="8">The sequence shown here is derived from an EMBL/GenBank/DDBJ whole genome shotgun (WGS) entry which is preliminary data.</text>
</comment>
<accession>A0AAJ0UGV1</accession>
<dbReference type="EC" id="3.1.4.52" evidence="1"/>
<feature type="transmembrane region" description="Helical" evidence="3">
    <location>
        <begin position="6"/>
        <end position="24"/>
    </location>
</feature>
<dbReference type="InterPro" id="IPR035919">
    <property type="entry name" value="EAL_sf"/>
</dbReference>
<dbReference type="Pfam" id="PF08448">
    <property type="entry name" value="PAS_4"/>
    <property type="match status" value="1"/>
</dbReference>
<dbReference type="PROSITE" id="PS50887">
    <property type="entry name" value="GGDEF"/>
    <property type="match status" value="1"/>
</dbReference>
<reference evidence="8" key="1">
    <citation type="submission" date="2017-05" db="EMBL/GenBank/DDBJ databases">
        <authorList>
            <person name="Imhoff J.F."/>
            <person name="Rahn T."/>
            <person name="Kuenzel S."/>
            <person name="Neulinger S.C."/>
        </authorList>
    </citation>
    <scope>NUCLEOTIDE SEQUENCE</scope>
    <source>
        <strain evidence="8">DSM 4395</strain>
    </source>
</reference>
<proteinExistence type="predicted"/>
<dbReference type="Gene3D" id="3.30.450.20">
    <property type="entry name" value="PAS domain"/>
    <property type="match status" value="2"/>
</dbReference>
<name>A0AAJ0UGV1_HALSE</name>
<dbReference type="SUPFAM" id="SSF141868">
    <property type="entry name" value="EAL domain-like"/>
    <property type="match status" value="1"/>
</dbReference>
<dbReference type="Pfam" id="PF00563">
    <property type="entry name" value="EAL"/>
    <property type="match status" value="1"/>
</dbReference>
<dbReference type="InterPro" id="IPR035965">
    <property type="entry name" value="PAS-like_dom_sf"/>
</dbReference>
<feature type="transmembrane region" description="Helical" evidence="3">
    <location>
        <begin position="45"/>
        <end position="64"/>
    </location>
</feature>
<evidence type="ECO:0000256" key="1">
    <source>
        <dbReference type="ARBA" id="ARBA00012282"/>
    </source>
</evidence>
<keyword evidence="3" id="KW-1133">Transmembrane helix</keyword>
<dbReference type="CDD" id="cd01949">
    <property type="entry name" value="GGDEF"/>
    <property type="match status" value="1"/>
</dbReference>
<dbReference type="SMART" id="SM00052">
    <property type="entry name" value="EAL"/>
    <property type="match status" value="1"/>
</dbReference>
<dbReference type="SMART" id="SM00267">
    <property type="entry name" value="GGDEF"/>
    <property type="match status" value="1"/>
</dbReference>
<dbReference type="FunFam" id="3.20.20.450:FF:000001">
    <property type="entry name" value="Cyclic di-GMP phosphodiesterase yahA"/>
    <property type="match status" value="1"/>
</dbReference>
<feature type="domain" description="PAC" evidence="5">
    <location>
        <begin position="265"/>
        <end position="317"/>
    </location>
</feature>
<dbReference type="PANTHER" id="PTHR44757">
    <property type="entry name" value="DIGUANYLATE CYCLASE DGCP"/>
    <property type="match status" value="1"/>
</dbReference>
<dbReference type="InterPro" id="IPR000014">
    <property type="entry name" value="PAS"/>
</dbReference>
<dbReference type="PROSITE" id="PS50112">
    <property type="entry name" value="PAS"/>
    <property type="match status" value="1"/>
</dbReference>
<dbReference type="SMART" id="SM00091">
    <property type="entry name" value="PAS"/>
    <property type="match status" value="2"/>
</dbReference>
<dbReference type="Pfam" id="PF13426">
    <property type="entry name" value="PAS_9"/>
    <property type="match status" value="1"/>
</dbReference>
<dbReference type="PROSITE" id="PS50883">
    <property type="entry name" value="EAL"/>
    <property type="match status" value="1"/>
</dbReference>
<evidence type="ECO:0000259" key="5">
    <source>
        <dbReference type="PROSITE" id="PS50113"/>
    </source>
</evidence>
<gene>
    <name evidence="8" type="ORF">CCR82_12065</name>
</gene>
<reference evidence="8" key="2">
    <citation type="journal article" date="2020" name="Microorganisms">
        <title>Osmotic Adaptation and Compatible Solute Biosynthesis of Phototrophic Bacteria as Revealed from Genome Analyses.</title>
        <authorList>
            <person name="Imhoff J.F."/>
            <person name="Rahn T."/>
            <person name="Kunzel S."/>
            <person name="Keller A."/>
            <person name="Neulinger S.C."/>
        </authorList>
    </citation>
    <scope>NUCLEOTIDE SEQUENCE</scope>
    <source>
        <strain evidence="8">DSM 4395</strain>
    </source>
</reference>
<evidence type="ECO:0000259" key="4">
    <source>
        <dbReference type="PROSITE" id="PS50112"/>
    </source>
</evidence>
<dbReference type="SUPFAM" id="SSF55785">
    <property type="entry name" value="PYP-like sensor domain (PAS domain)"/>
    <property type="match status" value="2"/>
</dbReference>
<dbReference type="PANTHER" id="PTHR44757:SF2">
    <property type="entry name" value="BIOFILM ARCHITECTURE MAINTENANCE PROTEIN MBAA"/>
    <property type="match status" value="1"/>
</dbReference>
<evidence type="ECO:0000256" key="3">
    <source>
        <dbReference type="SAM" id="Phobius"/>
    </source>
</evidence>
<dbReference type="InterPro" id="IPR043128">
    <property type="entry name" value="Rev_trsase/Diguanyl_cyclase"/>
</dbReference>
<dbReference type="Proteomes" id="UP001296967">
    <property type="component" value="Unassembled WGS sequence"/>
</dbReference>